<reference evidence="5 6" key="1">
    <citation type="journal article" date="2018" name="Proc. Natl. Acad. Sci. U.S.A.">
        <title>Draft genome sequence of Camellia sinensis var. sinensis provides insights into the evolution of the tea genome and tea quality.</title>
        <authorList>
            <person name="Wei C."/>
            <person name="Yang H."/>
            <person name="Wang S."/>
            <person name="Zhao J."/>
            <person name="Liu C."/>
            <person name="Gao L."/>
            <person name="Xia E."/>
            <person name="Lu Y."/>
            <person name="Tai Y."/>
            <person name="She G."/>
            <person name="Sun J."/>
            <person name="Cao H."/>
            <person name="Tong W."/>
            <person name="Gao Q."/>
            <person name="Li Y."/>
            <person name="Deng W."/>
            <person name="Jiang X."/>
            <person name="Wang W."/>
            <person name="Chen Q."/>
            <person name="Zhang S."/>
            <person name="Li H."/>
            <person name="Wu J."/>
            <person name="Wang P."/>
            <person name="Li P."/>
            <person name="Shi C."/>
            <person name="Zheng F."/>
            <person name="Jian J."/>
            <person name="Huang B."/>
            <person name="Shan D."/>
            <person name="Shi M."/>
            <person name="Fang C."/>
            <person name="Yue Y."/>
            <person name="Li F."/>
            <person name="Li D."/>
            <person name="Wei S."/>
            <person name="Han B."/>
            <person name="Jiang C."/>
            <person name="Yin Y."/>
            <person name="Xia T."/>
            <person name="Zhang Z."/>
            <person name="Bennetzen J.L."/>
            <person name="Zhao S."/>
            <person name="Wan X."/>
        </authorList>
    </citation>
    <scope>NUCLEOTIDE SEQUENCE [LARGE SCALE GENOMIC DNA]</scope>
    <source>
        <strain evidence="6">cv. Shuchazao</strain>
        <tissue evidence="5">Leaf</tissue>
    </source>
</reference>
<evidence type="ECO:0000256" key="1">
    <source>
        <dbReference type="ARBA" id="ARBA00005921"/>
    </source>
</evidence>
<feature type="region of interest" description="Disordered" evidence="4">
    <location>
        <begin position="594"/>
        <end position="630"/>
    </location>
</feature>
<dbReference type="EMBL" id="SDRB02002072">
    <property type="protein sequence ID" value="THG20176.1"/>
    <property type="molecule type" value="Genomic_DNA"/>
</dbReference>
<gene>
    <name evidence="5" type="ORF">TEA_005561</name>
</gene>
<evidence type="ECO:0000313" key="5">
    <source>
        <dbReference type="EMBL" id="THG20176.1"/>
    </source>
</evidence>
<proteinExistence type="inferred from homology"/>
<evidence type="ECO:0000256" key="2">
    <source>
        <dbReference type="ARBA" id="ARBA00023054"/>
    </source>
</evidence>
<dbReference type="Proteomes" id="UP000306102">
    <property type="component" value="Unassembled WGS sequence"/>
</dbReference>
<protein>
    <recommendedName>
        <fullName evidence="7">Filament-like plant protein 7</fullName>
    </recommendedName>
</protein>
<evidence type="ECO:0008006" key="7">
    <source>
        <dbReference type="Google" id="ProtNLM"/>
    </source>
</evidence>
<dbReference type="Pfam" id="PF05911">
    <property type="entry name" value="FPP"/>
    <property type="match status" value="1"/>
</dbReference>
<feature type="coiled-coil region" evidence="3">
    <location>
        <begin position="801"/>
        <end position="863"/>
    </location>
</feature>
<feature type="compositionally biased region" description="Polar residues" evidence="4">
    <location>
        <begin position="594"/>
        <end position="606"/>
    </location>
</feature>
<evidence type="ECO:0000256" key="3">
    <source>
        <dbReference type="SAM" id="Coils"/>
    </source>
</evidence>
<feature type="compositionally biased region" description="Polar residues" evidence="4">
    <location>
        <begin position="614"/>
        <end position="623"/>
    </location>
</feature>
<comment type="caution">
    <text evidence="5">The sequence shown here is derived from an EMBL/GenBank/DDBJ whole genome shotgun (WGS) entry which is preliminary data.</text>
</comment>
<feature type="coiled-coil region" evidence="3">
    <location>
        <begin position="56"/>
        <end position="200"/>
    </location>
</feature>
<sequence>MRSQDYDYCGLLVKDSAGIGLDVLMDHKTWLWKKKSTEKTIVAADKVNLSHNGNEEEKTQNDKTELERDLKLLNEKLSSSLAECNAKDNLVEKHSRMAQEALDGWEKAEAEAMSLRQELDEVLQQRIVGEERLTQLDMALKECMQQLRFVREEQEQRIHDAVMKTSREFEKANIFLEEKLVDTNKRLSKLDAENTQLSRALLAKEKLIEDKNEQRTRADADFNALMTRLESTEKDNASLKYEVRVLEKELEIRNEEREFNRRTADVSHKQHLENVKKIAKLESECQRLRVLVRKRLPGPAALAKMKNEVEILGSDRVETRRKLSASRTGSMDFAMDNALDTPSKRFNYLAEQLCAMGEENRSLKETLNKNTNELQFSRIIHARNTSKLSQVEVQLEDSSIGQTAHEFSLASMSDMGSDDKVSCAESWASTMISELEHFRNGKPMGMPTRKTVGASEIDLMDDFAEMEKLATVSTDKQFGSSRLASVEGSENVGPLQSQSSGDSSAAADGKIVAVPDSGLGLSVINQDMQSENMLIGKYPGWLQDILKVALEQNRVTHRKPDEILEDIKVAWRYINNTNSSEFVVVDARESSNQFNASNHSDVSGQISWKPPNKSPSVDSNSGIISDEISRGKKSNHQVQSKLSRSICKTIELIEGICLSSMDYGASEIIPAKGGSFFPNKNSETPSGYMVRVFQWKTSELSAVLQQFIQTCNDLLIGKTDVEKFVEELTSTLDWVMNHCFSLQDVSSMRDAIKKHFDWDESRSESDVEGGTFSQFSERAPKEQSYLPIVTAWNCYKMEETQLGLREESEQLKDELANMESANKDLERRLQSEIYKSEPLVIQLQESEKTTKSLQTELQTSKELKGMLDKQIENHKLGNGDLDTQLTVELNEVLQSFSSRETELENKNNCCEELDNACPDLKLQLGSVTKKEIPKHDVDQEEKKLQTDWEITAASEKLAECQETILNLGKQLKALAAPRDAALFDKLVSDNVTTTTTLMKKSSLLDKMLAEDNAEAGERKFPKANDIVYISDLETPALLDGSPGSAFHPNGTTNPQESFLRENGIKHDDNEALSGSLAIVPSKKKGGGGFLKKLLWRRKKDLIRDVSPSTFSFSEKKKPFTENPQAILGRNVMRSISIISYALCHAIQMPRYQDAISPVLLVKVH</sequence>
<accession>A0A4S4EV47</accession>
<keyword evidence="2 3" id="KW-0175">Coiled coil</keyword>
<feature type="coiled-coil region" evidence="3">
    <location>
        <begin position="229"/>
        <end position="256"/>
    </location>
</feature>
<name>A0A4S4EV47_CAMSN</name>
<dbReference type="InterPro" id="IPR008587">
    <property type="entry name" value="FPP_plant"/>
</dbReference>
<dbReference type="STRING" id="542762.A0A4S4EV47"/>
<organism evidence="5 6">
    <name type="scientific">Camellia sinensis var. sinensis</name>
    <name type="common">China tea</name>
    <dbReference type="NCBI Taxonomy" id="542762"/>
    <lineage>
        <taxon>Eukaryota</taxon>
        <taxon>Viridiplantae</taxon>
        <taxon>Streptophyta</taxon>
        <taxon>Embryophyta</taxon>
        <taxon>Tracheophyta</taxon>
        <taxon>Spermatophyta</taxon>
        <taxon>Magnoliopsida</taxon>
        <taxon>eudicotyledons</taxon>
        <taxon>Gunneridae</taxon>
        <taxon>Pentapetalae</taxon>
        <taxon>asterids</taxon>
        <taxon>Ericales</taxon>
        <taxon>Theaceae</taxon>
        <taxon>Camellia</taxon>
    </lineage>
</organism>
<dbReference type="PANTHER" id="PTHR31580:SF22">
    <property type="entry name" value="FILAMENT-LIKE PLANT PROTEIN 7"/>
    <property type="match status" value="1"/>
</dbReference>
<dbReference type="PANTHER" id="PTHR31580">
    <property type="entry name" value="FILAMENT-LIKE PLANT PROTEIN 4"/>
    <property type="match status" value="1"/>
</dbReference>
<feature type="region of interest" description="Disordered" evidence="4">
    <location>
        <begin position="482"/>
        <end position="507"/>
    </location>
</feature>
<comment type="similarity">
    <text evidence="1">Belongs to the FPP family.</text>
</comment>
<keyword evidence="6" id="KW-1185">Reference proteome</keyword>
<feature type="compositionally biased region" description="Low complexity" evidence="4">
    <location>
        <begin position="496"/>
        <end position="507"/>
    </location>
</feature>
<evidence type="ECO:0000256" key="4">
    <source>
        <dbReference type="SAM" id="MobiDB-lite"/>
    </source>
</evidence>
<evidence type="ECO:0000313" key="6">
    <source>
        <dbReference type="Proteomes" id="UP000306102"/>
    </source>
</evidence>
<dbReference type="AlphaFoldDB" id="A0A4S4EV47"/>